<dbReference type="SUPFAM" id="SSF55874">
    <property type="entry name" value="ATPase domain of HSP90 chaperone/DNA topoisomerase II/histidine kinase"/>
    <property type="match status" value="1"/>
</dbReference>
<dbReference type="SMART" id="SM00388">
    <property type="entry name" value="HisKA"/>
    <property type="match status" value="1"/>
</dbReference>
<sequence length="401" mass="44029">MNSLAGDDAIASPERSVPLHELVLDASTSLMSAELDEVDAKLDWTLAVFSEALGADRSYVFQRTGDGFALTHGWRADGVVAPWRKRLHPEEFAWLHDRLDRFENVAVRTADLGDDEEATRRTFRETGVESMVAVPLVADWRFEGYLAFDTVEEPRRWTEEELSRLRTVGDVVAHSFARVDRESALRRQNERLETFASVVSHDLRNPLNVVTGSLDLIATDAADGNGEHLARAERAAGRMEDIIDRMLTLARQGADIGETESIPLATVAERAWSTVRTVDATIEIERESLGTVETDAERLREAFENLFRNAVEHGGDDVSVRVSPLDAAPGFFVADDGPGIPTDCRESLFEYGVSSERAGTGFGLAIVRRIVEAHGWKVGVADAADGGARIEVAYAQAPPEA</sequence>
<dbReference type="CDD" id="cd00075">
    <property type="entry name" value="HATPase"/>
    <property type="match status" value="1"/>
</dbReference>
<reference evidence="8 9" key="1">
    <citation type="submission" date="2020-07" db="EMBL/GenBank/DDBJ databases">
        <title>Gai3-2, isolated from salt lake.</title>
        <authorList>
            <person name="Cui H."/>
            <person name="Shi X."/>
        </authorList>
    </citation>
    <scope>NUCLEOTIDE SEQUENCE [LARGE SCALE GENOMIC DNA]</scope>
    <source>
        <strain evidence="8 9">Gai3-2</strain>
    </source>
</reference>
<dbReference type="Pfam" id="PF01590">
    <property type="entry name" value="GAF"/>
    <property type="match status" value="1"/>
</dbReference>
<keyword evidence="6" id="KW-0902">Two-component regulatory system</keyword>
<accession>A0A7D5GDM0</accession>
<dbReference type="CDD" id="cd00082">
    <property type="entry name" value="HisKA"/>
    <property type="match status" value="1"/>
</dbReference>
<dbReference type="SUPFAM" id="SSF55781">
    <property type="entry name" value="GAF domain-like"/>
    <property type="match status" value="1"/>
</dbReference>
<evidence type="ECO:0000259" key="7">
    <source>
        <dbReference type="PROSITE" id="PS50109"/>
    </source>
</evidence>
<dbReference type="InterPro" id="IPR003661">
    <property type="entry name" value="HisK_dim/P_dom"/>
</dbReference>
<dbReference type="EMBL" id="CP058529">
    <property type="protein sequence ID" value="QLG29146.1"/>
    <property type="molecule type" value="Genomic_DNA"/>
</dbReference>
<dbReference type="InterPro" id="IPR050736">
    <property type="entry name" value="Sensor_HK_Regulatory"/>
</dbReference>
<proteinExistence type="predicted"/>
<dbReference type="InterPro" id="IPR003018">
    <property type="entry name" value="GAF"/>
</dbReference>
<dbReference type="Pfam" id="PF02518">
    <property type="entry name" value="HATPase_c"/>
    <property type="match status" value="1"/>
</dbReference>
<comment type="catalytic activity">
    <reaction evidence="1">
        <text>ATP + protein L-histidine = ADP + protein N-phospho-L-histidine.</text>
        <dbReference type="EC" id="2.7.13.3"/>
    </reaction>
</comment>
<dbReference type="InterPro" id="IPR029016">
    <property type="entry name" value="GAF-like_dom_sf"/>
</dbReference>
<evidence type="ECO:0000256" key="5">
    <source>
        <dbReference type="ARBA" id="ARBA00022777"/>
    </source>
</evidence>
<dbReference type="PRINTS" id="PR00344">
    <property type="entry name" value="BCTRLSENSOR"/>
</dbReference>
<keyword evidence="9" id="KW-1185">Reference proteome</keyword>
<dbReference type="Proteomes" id="UP000509750">
    <property type="component" value="Chromosome"/>
</dbReference>
<dbReference type="GeneID" id="56030593"/>
<keyword evidence="5 8" id="KW-0418">Kinase</keyword>
<dbReference type="InterPro" id="IPR004358">
    <property type="entry name" value="Sig_transdc_His_kin-like_C"/>
</dbReference>
<evidence type="ECO:0000256" key="6">
    <source>
        <dbReference type="ARBA" id="ARBA00023012"/>
    </source>
</evidence>
<dbReference type="Gene3D" id="3.30.565.10">
    <property type="entry name" value="Histidine kinase-like ATPase, C-terminal domain"/>
    <property type="match status" value="1"/>
</dbReference>
<evidence type="ECO:0000256" key="4">
    <source>
        <dbReference type="ARBA" id="ARBA00022679"/>
    </source>
</evidence>
<dbReference type="Gene3D" id="1.10.287.130">
    <property type="match status" value="1"/>
</dbReference>
<dbReference type="Pfam" id="PF00512">
    <property type="entry name" value="HisKA"/>
    <property type="match status" value="1"/>
</dbReference>
<dbReference type="GO" id="GO:0000155">
    <property type="term" value="F:phosphorelay sensor kinase activity"/>
    <property type="evidence" value="ECO:0007669"/>
    <property type="project" value="InterPro"/>
</dbReference>
<dbReference type="Gene3D" id="3.30.450.40">
    <property type="match status" value="1"/>
</dbReference>
<dbReference type="InterPro" id="IPR005467">
    <property type="entry name" value="His_kinase_dom"/>
</dbReference>
<dbReference type="KEGG" id="halg:HUG10_17130"/>
<keyword evidence="3" id="KW-0597">Phosphoprotein</keyword>
<organism evidence="8 9">
    <name type="scientific">Halorarum halophilum</name>
    <dbReference type="NCBI Taxonomy" id="2743090"/>
    <lineage>
        <taxon>Archaea</taxon>
        <taxon>Methanobacteriati</taxon>
        <taxon>Methanobacteriota</taxon>
        <taxon>Stenosarchaea group</taxon>
        <taxon>Halobacteria</taxon>
        <taxon>Halobacteriales</taxon>
        <taxon>Haloferacaceae</taxon>
        <taxon>Halorarum</taxon>
    </lineage>
</organism>
<dbReference type="EC" id="2.7.13.3" evidence="2"/>
<keyword evidence="4" id="KW-0808">Transferase</keyword>
<dbReference type="AlphaFoldDB" id="A0A7D5GDM0"/>
<evidence type="ECO:0000256" key="3">
    <source>
        <dbReference type="ARBA" id="ARBA00022553"/>
    </source>
</evidence>
<dbReference type="PANTHER" id="PTHR43711">
    <property type="entry name" value="TWO-COMPONENT HISTIDINE KINASE"/>
    <property type="match status" value="1"/>
</dbReference>
<feature type="domain" description="Histidine kinase" evidence="7">
    <location>
        <begin position="198"/>
        <end position="398"/>
    </location>
</feature>
<dbReference type="SMART" id="SM00387">
    <property type="entry name" value="HATPase_c"/>
    <property type="match status" value="1"/>
</dbReference>
<evidence type="ECO:0000313" key="9">
    <source>
        <dbReference type="Proteomes" id="UP000509750"/>
    </source>
</evidence>
<dbReference type="PANTHER" id="PTHR43711:SF1">
    <property type="entry name" value="HISTIDINE KINASE 1"/>
    <property type="match status" value="1"/>
</dbReference>
<dbReference type="InterPro" id="IPR036097">
    <property type="entry name" value="HisK_dim/P_sf"/>
</dbReference>
<dbReference type="OrthoDB" id="8127at2157"/>
<evidence type="ECO:0000313" key="8">
    <source>
        <dbReference type="EMBL" id="QLG29146.1"/>
    </source>
</evidence>
<dbReference type="InterPro" id="IPR003594">
    <property type="entry name" value="HATPase_dom"/>
</dbReference>
<dbReference type="RefSeq" id="WP_179170720.1">
    <property type="nucleotide sequence ID" value="NZ_CP058529.1"/>
</dbReference>
<protein>
    <recommendedName>
        <fullName evidence="2">histidine kinase</fullName>
        <ecNumber evidence="2">2.7.13.3</ecNumber>
    </recommendedName>
</protein>
<gene>
    <name evidence="8" type="ORF">HUG10_17130</name>
</gene>
<name>A0A7D5GDM0_9EURY</name>
<evidence type="ECO:0000256" key="2">
    <source>
        <dbReference type="ARBA" id="ARBA00012438"/>
    </source>
</evidence>
<evidence type="ECO:0000256" key="1">
    <source>
        <dbReference type="ARBA" id="ARBA00000085"/>
    </source>
</evidence>
<dbReference type="SUPFAM" id="SSF47384">
    <property type="entry name" value="Homodimeric domain of signal transducing histidine kinase"/>
    <property type="match status" value="1"/>
</dbReference>
<dbReference type="InterPro" id="IPR036890">
    <property type="entry name" value="HATPase_C_sf"/>
</dbReference>
<dbReference type="PROSITE" id="PS50109">
    <property type="entry name" value="HIS_KIN"/>
    <property type="match status" value="1"/>
</dbReference>